<dbReference type="NCBIfam" id="TIGR01364">
    <property type="entry name" value="serC_1"/>
    <property type="match status" value="1"/>
</dbReference>
<dbReference type="FunFam" id="3.40.640.10:FF:000010">
    <property type="entry name" value="Phosphoserine aminotransferase"/>
    <property type="match status" value="1"/>
</dbReference>
<evidence type="ECO:0000256" key="5">
    <source>
        <dbReference type="ARBA" id="ARBA00022605"/>
    </source>
</evidence>
<comment type="cofactor">
    <cofactor evidence="12">
        <name>pyridoxal 5'-phosphate</name>
        <dbReference type="ChEBI" id="CHEBI:597326"/>
    </cofactor>
    <text evidence="12">Binds 1 pyridoxal phosphate per subunit.</text>
</comment>
<dbReference type="InterPro" id="IPR000192">
    <property type="entry name" value="Aminotrans_V_dom"/>
</dbReference>
<comment type="caution">
    <text evidence="12">Lacks conserved residue(s) required for the propagation of feature annotation.</text>
</comment>
<dbReference type="HAMAP" id="MF_00160">
    <property type="entry name" value="SerC_aminotrans_5"/>
    <property type="match status" value="1"/>
</dbReference>
<dbReference type="PANTHER" id="PTHR43247">
    <property type="entry name" value="PHOSPHOSERINE AMINOTRANSFERASE"/>
    <property type="match status" value="1"/>
</dbReference>
<dbReference type="AlphaFoldDB" id="V5WDI1"/>
<evidence type="ECO:0000256" key="2">
    <source>
        <dbReference type="ARBA" id="ARBA00005099"/>
    </source>
</evidence>
<dbReference type="SUPFAM" id="SSF53383">
    <property type="entry name" value="PLP-dependent transferases"/>
    <property type="match status" value="1"/>
</dbReference>
<dbReference type="InterPro" id="IPR015422">
    <property type="entry name" value="PyrdxlP-dep_Trfase_small"/>
</dbReference>
<dbReference type="UniPathway" id="UPA00135">
    <property type="reaction ID" value="UER00197"/>
</dbReference>
<dbReference type="GO" id="GO:0008615">
    <property type="term" value="P:pyridoxine biosynthetic process"/>
    <property type="evidence" value="ECO:0007669"/>
    <property type="project" value="UniProtKB-UniRule"/>
</dbReference>
<comment type="subunit">
    <text evidence="12">Homodimer.</text>
</comment>
<evidence type="ECO:0000259" key="14">
    <source>
        <dbReference type="Pfam" id="PF00266"/>
    </source>
</evidence>
<evidence type="ECO:0000313" key="15">
    <source>
        <dbReference type="EMBL" id="AHC13670.1"/>
    </source>
</evidence>
<feature type="binding site" evidence="12">
    <location>
        <begin position="236"/>
        <end position="237"/>
    </location>
    <ligand>
        <name>pyridoxal 5'-phosphate</name>
        <dbReference type="ChEBI" id="CHEBI:597326"/>
    </ligand>
</feature>
<feature type="domain" description="Aminotransferase class V" evidence="14">
    <location>
        <begin position="5"/>
        <end position="348"/>
    </location>
</feature>
<dbReference type="FunFam" id="3.90.1150.10:FF:000006">
    <property type="entry name" value="Phosphoserine aminotransferase"/>
    <property type="match status" value="1"/>
</dbReference>
<protein>
    <recommendedName>
        <fullName evidence="12">Phosphoserine aminotransferase</fullName>
        <ecNumber evidence="12">2.6.1.52</ecNumber>
    </recommendedName>
    <alternativeName>
        <fullName evidence="12">Phosphohydroxythreonine aminotransferase</fullName>
        <shortName evidence="12">PSAT</shortName>
    </alternativeName>
</protein>
<keyword evidence="6 12" id="KW-0808">Transferase</keyword>
<proteinExistence type="inferred from homology"/>
<dbReference type="KEGG" id="slr:L21SP2_0228"/>
<comment type="subcellular location">
    <subcellularLocation>
        <location evidence="12">Cytoplasm</location>
    </subcellularLocation>
</comment>
<gene>
    <name evidence="12" type="primary">serC</name>
    <name evidence="15" type="ORF">L21SP2_0228</name>
</gene>
<keyword evidence="9 12" id="KW-0718">Serine biosynthesis</keyword>
<dbReference type="Gene3D" id="3.40.640.10">
    <property type="entry name" value="Type I PLP-dependent aspartate aminotransferase-like (Major domain)"/>
    <property type="match status" value="1"/>
</dbReference>
<feature type="modified residue" description="N6-(pyridoxal phosphate)lysine" evidence="12">
    <location>
        <position position="195"/>
    </location>
</feature>
<name>V5WDI1_9SPIO</name>
<comment type="catalytic activity">
    <reaction evidence="11 12 13">
        <text>O-phospho-L-serine + 2-oxoglutarate = 3-phosphooxypyruvate + L-glutamate</text>
        <dbReference type="Rhea" id="RHEA:14329"/>
        <dbReference type="ChEBI" id="CHEBI:16810"/>
        <dbReference type="ChEBI" id="CHEBI:18110"/>
        <dbReference type="ChEBI" id="CHEBI:29985"/>
        <dbReference type="ChEBI" id="CHEBI:57524"/>
        <dbReference type="EC" id="2.6.1.52"/>
    </reaction>
</comment>
<evidence type="ECO:0000256" key="6">
    <source>
        <dbReference type="ARBA" id="ARBA00022679"/>
    </source>
</evidence>
<dbReference type="InterPro" id="IPR015421">
    <property type="entry name" value="PyrdxlP-dep_Trfase_major"/>
</dbReference>
<evidence type="ECO:0000256" key="4">
    <source>
        <dbReference type="ARBA" id="ARBA00022576"/>
    </source>
</evidence>
<dbReference type="PROSITE" id="PS00595">
    <property type="entry name" value="AA_TRANSFER_CLASS_5"/>
    <property type="match status" value="1"/>
</dbReference>
<evidence type="ECO:0000256" key="9">
    <source>
        <dbReference type="ARBA" id="ARBA00023299"/>
    </source>
</evidence>
<evidence type="ECO:0000256" key="13">
    <source>
        <dbReference type="RuleBase" id="RU004505"/>
    </source>
</evidence>
<evidence type="ECO:0000256" key="11">
    <source>
        <dbReference type="ARBA" id="ARBA00049007"/>
    </source>
</evidence>
<dbReference type="Proteomes" id="UP000018680">
    <property type="component" value="Chromosome"/>
</dbReference>
<dbReference type="Gene3D" id="3.90.1150.10">
    <property type="entry name" value="Aspartate Aminotransferase, domain 1"/>
    <property type="match status" value="1"/>
</dbReference>
<dbReference type="GO" id="GO:0004648">
    <property type="term" value="F:O-phospho-L-serine:2-oxoglutarate aminotransferase activity"/>
    <property type="evidence" value="ECO:0007669"/>
    <property type="project" value="UniProtKB-UniRule"/>
</dbReference>
<comment type="pathway">
    <text evidence="2 12 13">Amino-acid biosynthesis; L-serine biosynthesis; L-serine from 3-phospho-D-glycerate: step 2/3.</text>
</comment>
<dbReference type="InterPro" id="IPR022278">
    <property type="entry name" value="Pser_aminoTfrase"/>
</dbReference>
<evidence type="ECO:0000256" key="12">
    <source>
        <dbReference type="HAMAP-Rule" id="MF_00160"/>
    </source>
</evidence>
<evidence type="ECO:0000256" key="7">
    <source>
        <dbReference type="ARBA" id="ARBA00022898"/>
    </source>
</evidence>
<feature type="binding site" evidence="12">
    <location>
        <begin position="76"/>
        <end position="77"/>
    </location>
    <ligand>
        <name>pyridoxal 5'-phosphate</name>
        <dbReference type="ChEBI" id="CHEBI:597326"/>
    </ligand>
</feature>
<dbReference type="EC" id="2.6.1.52" evidence="12"/>
<accession>V5WDI1</accession>
<comment type="similarity">
    <text evidence="3 12">Belongs to the class-V pyridoxal-phosphate-dependent aminotransferase family. SerC subfamily.</text>
</comment>
<dbReference type="InterPro" id="IPR015424">
    <property type="entry name" value="PyrdxlP-dep_Trfase"/>
</dbReference>
<feature type="binding site" evidence="12">
    <location>
        <position position="102"/>
    </location>
    <ligand>
        <name>pyridoxal 5'-phosphate</name>
        <dbReference type="ChEBI" id="CHEBI:597326"/>
    </ligand>
</feature>
<dbReference type="NCBIfam" id="NF003764">
    <property type="entry name" value="PRK05355.1"/>
    <property type="match status" value="1"/>
</dbReference>
<dbReference type="InterPro" id="IPR020578">
    <property type="entry name" value="Aminotrans_V_PyrdxlP_BS"/>
</dbReference>
<keyword evidence="7 12" id="KW-0663">Pyridoxal phosphate</keyword>
<evidence type="ECO:0000256" key="10">
    <source>
        <dbReference type="ARBA" id="ARBA00047630"/>
    </source>
</evidence>
<dbReference type="STRING" id="1307761.L21SP2_0228"/>
<keyword evidence="8 12" id="KW-0664">Pyridoxine biosynthesis</keyword>
<dbReference type="Pfam" id="PF00266">
    <property type="entry name" value="Aminotran_5"/>
    <property type="match status" value="1"/>
</dbReference>
<reference evidence="15 16" key="1">
    <citation type="journal article" date="2015" name="Stand. Genomic Sci.">
        <title>Complete genome sequence and description of Salinispira pacifica gen. nov., sp. nov., a novel spirochaete isolated form a hypersaline microbial mat.</title>
        <authorList>
            <person name="Ben Hania W."/>
            <person name="Joseph M."/>
            <person name="Schumann P."/>
            <person name="Bunk B."/>
            <person name="Fiebig A."/>
            <person name="Sproer C."/>
            <person name="Klenk H.P."/>
            <person name="Fardeau M.L."/>
            <person name="Spring S."/>
        </authorList>
    </citation>
    <scope>NUCLEOTIDE SEQUENCE [LARGE SCALE GENOMIC DNA]</scope>
    <source>
        <strain evidence="15 16">L21-RPul-D2</strain>
    </source>
</reference>
<feature type="binding site" evidence="12">
    <location>
        <position position="194"/>
    </location>
    <ligand>
        <name>pyridoxal 5'-phosphate</name>
        <dbReference type="ChEBI" id="CHEBI:597326"/>
    </ligand>
</feature>
<dbReference type="GO" id="GO:0005737">
    <property type="term" value="C:cytoplasm"/>
    <property type="evidence" value="ECO:0007669"/>
    <property type="project" value="UniProtKB-SubCell"/>
</dbReference>
<dbReference type="PIRSF" id="PIRSF000525">
    <property type="entry name" value="SerC"/>
    <property type="match status" value="1"/>
</dbReference>
<evidence type="ECO:0000256" key="8">
    <source>
        <dbReference type="ARBA" id="ARBA00023096"/>
    </source>
</evidence>
<keyword evidence="16" id="KW-1185">Reference proteome</keyword>
<comment type="function">
    <text evidence="12">Catalyzes the reversible conversion of 3-phosphohydroxypyruvate to phosphoserine and of 3-hydroxy-2-oxo-4-phosphonooxybutanoate to phosphohydroxythreonine.</text>
</comment>
<keyword evidence="12" id="KW-0963">Cytoplasm</keyword>
<feature type="binding site" evidence="12">
    <location>
        <position position="152"/>
    </location>
    <ligand>
        <name>pyridoxal 5'-phosphate</name>
        <dbReference type="ChEBI" id="CHEBI:597326"/>
    </ligand>
</feature>
<keyword evidence="5 12" id="KW-0028">Amino-acid biosynthesis</keyword>
<dbReference type="UniPathway" id="UPA00244">
    <property type="reaction ID" value="UER00311"/>
</dbReference>
<dbReference type="EMBL" id="CP006939">
    <property type="protein sequence ID" value="AHC13670.1"/>
    <property type="molecule type" value="Genomic_DNA"/>
</dbReference>
<dbReference type="PANTHER" id="PTHR43247:SF1">
    <property type="entry name" value="PHOSPHOSERINE AMINOTRANSFERASE"/>
    <property type="match status" value="1"/>
</dbReference>
<dbReference type="RefSeq" id="WP_024266603.1">
    <property type="nucleotide sequence ID" value="NC_023035.1"/>
</dbReference>
<keyword evidence="4 12" id="KW-0032">Aminotransferase</keyword>
<dbReference type="HOGENOM" id="CLU_034866_0_2_12"/>
<feature type="binding site" evidence="12">
    <location>
        <position position="171"/>
    </location>
    <ligand>
        <name>pyridoxal 5'-phosphate</name>
        <dbReference type="ChEBI" id="CHEBI:597326"/>
    </ligand>
</feature>
<organism evidence="15 16">
    <name type="scientific">Salinispira pacifica</name>
    <dbReference type="NCBI Taxonomy" id="1307761"/>
    <lineage>
        <taxon>Bacteria</taxon>
        <taxon>Pseudomonadati</taxon>
        <taxon>Spirochaetota</taxon>
        <taxon>Spirochaetia</taxon>
        <taxon>Spirochaetales</taxon>
        <taxon>Spirochaetaceae</taxon>
        <taxon>Salinispira</taxon>
    </lineage>
</organism>
<feature type="binding site" evidence="12">
    <location>
        <position position="42"/>
    </location>
    <ligand>
        <name>L-glutamate</name>
        <dbReference type="ChEBI" id="CHEBI:29985"/>
    </ligand>
</feature>
<evidence type="ECO:0000313" key="16">
    <source>
        <dbReference type="Proteomes" id="UP000018680"/>
    </source>
</evidence>
<comment type="catalytic activity">
    <reaction evidence="10 12">
        <text>4-(phosphooxy)-L-threonine + 2-oxoglutarate = (R)-3-hydroxy-2-oxo-4-phosphooxybutanoate + L-glutamate</text>
        <dbReference type="Rhea" id="RHEA:16573"/>
        <dbReference type="ChEBI" id="CHEBI:16810"/>
        <dbReference type="ChEBI" id="CHEBI:29985"/>
        <dbReference type="ChEBI" id="CHEBI:58452"/>
        <dbReference type="ChEBI" id="CHEBI:58538"/>
        <dbReference type="EC" id="2.6.1.52"/>
    </reaction>
</comment>
<dbReference type="GO" id="GO:0030170">
    <property type="term" value="F:pyridoxal phosphate binding"/>
    <property type="evidence" value="ECO:0007669"/>
    <property type="project" value="UniProtKB-UniRule"/>
</dbReference>
<evidence type="ECO:0000256" key="1">
    <source>
        <dbReference type="ARBA" id="ARBA00004915"/>
    </source>
</evidence>
<evidence type="ECO:0000256" key="3">
    <source>
        <dbReference type="ARBA" id="ARBA00006904"/>
    </source>
</evidence>
<dbReference type="GO" id="GO:0006564">
    <property type="term" value="P:L-serine biosynthetic process"/>
    <property type="evidence" value="ECO:0007669"/>
    <property type="project" value="UniProtKB-UniRule"/>
</dbReference>
<dbReference type="eggNOG" id="COG1932">
    <property type="taxonomic scope" value="Bacteria"/>
</dbReference>
<comment type="pathway">
    <text evidence="1 12">Cofactor biosynthesis; pyridoxine 5'-phosphate biosynthesis; pyridoxine 5'-phosphate from D-erythrose 4-phosphate: step 3/5.</text>
</comment>
<sequence>MARKYNFYAGPSTLPFEVLKELEKDLVDYQGSGLSLVETSHRSKEYDEVHFSVINGIKSLLDVPDDYEVLLLGGGATLQFSMIPQNLLGDKSSVDFVVSGTWAKKALADAKLYAEANVLWDGKDGAYTSLPSPADLKPNAESAYLHITSNETINGVQWKDFPESDIPVVADMSSDILSRPLPVDRFGLIYAGAQKNLAPAGVTMVIIRKDMINRAPEKLGAYLKYKTHADKDSLYNTPPVFPIWAMSKVLKWIEGKGGLEGIQELNSRKASLLYGVIDNTDGFYNCPVDKDVRSHMNVVFTLKNEELQDEFLKGASQRDMLGLKGHRSVGGCRASIYNAMPLEGVQALADYMKEFAKKNG</sequence>
<dbReference type="PATRIC" id="fig|1307761.3.peg.229"/>
<dbReference type="OrthoDB" id="9809412at2"/>